<dbReference type="Proteomes" id="UP001431935">
    <property type="component" value="Chromosome"/>
</dbReference>
<dbReference type="InterPro" id="IPR043128">
    <property type="entry name" value="Rev_trsase/Diguanyl_cyclase"/>
</dbReference>
<keyword evidence="4" id="KW-1185">Reference proteome</keyword>
<dbReference type="EC" id="2.7.7.7" evidence="3"/>
<evidence type="ECO:0000259" key="2">
    <source>
        <dbReference type="PROSITE" id="PS50173"/>
    </source>
</evidence>
<dbReference type="InterPro" id="IPR036775">
    <property type="entry name" value="DNA_pol_Y-fam_lit_finger_sf"/>
</dbReference>
<dbReference type="CDD" id="cd03586">
    <property type="entry name" value="PolY_Pol_IV_kappa"/>
    <property type="match status" value="1"/>
</dbReference>
<dbReference type="InterPro" id="IPR043502">
    <property type="entry name" value="DNA/RNA_pol_sf"/>
</dbReference>
<dbReference type="Gene3D" id="1.10.150.20">
    <property type="entry name" value="5' to 3' exonuclease, C-terminal subdomain"/>
    <property type="match status" value="1"/>
</dbReference>
<gene>
    <name evidence="3" type="ORF">V2E26_02360</name>
</gene>
<dbReference type="PANTHER" id="PTHR11076">
    <property type="entry name" value="DNA REPAIR POLYMERASE UMUC / TRANSFERASE FAMILY MEMBER"/>
    <property type="match status" value="1"/>
</dbReference>
<accession>A0ABZ2AGH8</accession>
<proteinExistence type="inferred from homology"/>
<feature type="domain" description="UmuC" evidence="2">
    <location>
        <begin position="5"/>
        <end position="186"/>
    </location>
</feature>
<dbReference type="PROSITE" id="PS50173">
    <property type="entry name" value="UMUC"/>
    <property type="match status" value="1"/>
</dbReference>
<dbReference type="EMBL" id="CP143578">
    <property type="protein sequence ID" value="WVN21236.1"/>
    <property type="molecule type" value="Genomic_DNA"/>
</dbReference>
<dbReference type="RefSeq" id="WP_330463276.1">
    <property type="nucleotide sequence ID" value="NZ_CP143578.1"/>
</dbReference>
<comment type="similarity">
    <text evidence="1">Belongs to the DNA polymerase type-Y family.</text>
</comment>
<dbReference type="SUPFAM" id="SSF100879">
    <property type="entry name" value="Lesion bypass DNA polymerase (Y-family), little finger domain"/>
    <property type="match status" value="1"/>
</dbReference>
<dbReference type="InterPro" id="IPR001126">
    <property type="entry name" value="UmuC"/>
</dbReference>
<keyword evidence="3" id="KW-0548">Nucleotidyltransferase</keyword>
<evidence type="ECO:0000313" key="3">
    <source>
        <dbReference type="EMBL" id="WVN21236.1"/>
    </source>
</evidence>
<protein>
    <submittedName>
        <fullName evidence="3">DNA polymerase IV</fullName>
        <ecNumber evidence="3">2.7.7.7</ecNumber>
    </submittedName>
</protein>
<dbReference type="InterPro" id="IPR050116">
    <property type="entry name" value="DNA_polymerase-Y"/>
</dbReference>
<name>A0ABZ2AGH8_9BACT</name>
<dbReference type="Pfam" id="PF11799">
    <property type="entry name" value="IMS_C"/>
    <property type="match status" value="1"/>
</dbReference>
<dbReference type="InterPro" id="IPR017961">
    <property type="entry name" value="DNA_pol_Y-fam_little_finger"/>
</dbReference>
<evidence type="ECO:0000313" key="4">
    <source>
        <dbReference type="Proteomes" id="UP001431935"/>
    </source>
</evidence>
<evidence type="ECO:0000256" key="1">
    <source>
        <dbReference type="ARBA" id="ARBA00010945"/>
    </source>
</evidence>
<dbReference type="SUPFAM" id="SSF56672">
    <property type="entry name" value="DNA/RNA polymerases"/>
    <property type="match status" value="1"/>
</dbReference>
<dbReference type="InterPro" id="IPR022880">
    <property type="entry name" value="DNApol_IV"/>
</dbReference>
<sequence length="416" mass="48367">MPSVIFHIDMDSFFVSCERSKNESLKNKPVVIATNQKRAIISAMSYEVKQHGFKTGDPFYLVKEKIKNLIVVEPHYQLYSLMSKKIFNFIRDKFSQNLEIYSIDECYIDVTTKVKQFKSPIELAKIIQKSILDIFKIPCSIGISYTKFLAKMSTNNAKPFGILETKKEDIINNFYKLPIKKIFGIGNSSATKLKEINVLTYKDLVNCKNDLFLKKVFGKNYYKLIEDLKGTNVSKQHILPKDIKSISNSKTFMDSDKDDVYYLIDELKKIALNISKRAKDQNLVGKVVSLSLRLQNKIWIHKHKKIDGYTNEFDIIWKNIKFLFSQMWDDNKIRGLGIAISDLKSTFNIQKSLDLFKNSSSMNKVEKIIKENNFYEGKEILKTLKQFSKEKNINIENIKFLRKNTTIGTKKINLEE</sequence>
<dbReference type="GO" id="GO:0003887">
    <property type="term" value="F:DNA-directed DNA polymerase activity"/>
    <property type="evidence" value="ECO:0007669"/>
    <property type="project" value="UniProtKB-EC"/>
</dbReference>
<dbReference type="Gene3D" id="3.30.70.270">
    <property type="match status" value="1"/>
</dbReference>
<dbReference type="Gene3D" id="3.40.1170.60">
    <property type="match status" value="1"/>
</dbReference>
<dbReference type="Pfam" id="PF00817">
    <property type="entry name" value="IMS"/>
    <property type="match status" value="1"/>
</dbReference>
<dbReference type="PANTHER" id="PTHR11076:SF33">
    <property type="entry name" value="DNA POLYMERASE KAPPA"/>
    <property type="match status" value="1"/>
</dbReference>
<dbReference type="Gene3D" id="3.30.1490.100">
    <property type="entry name" value="DNA polymerase, Y-family, little finger domain"/>
    <property type="match status" value="1"/>
</dbReference>
<keyword evidence="3" id="KW-0808">Transferase</keyword>
<reference evidence="3" key="1">
    <citation type="submission" date="2024-01" db="EMBL/GenBank/DDBJ databases">
        <title>Complete genome sequence of Mycoplasma gateae strain 3700.</title>
        <authorList>
            <person name="Spergser J."/>
        </authorList>
    </citation>
    <scope>NUCLEOTIDE SEQUENCE [LARGE SCALE GENOMIC DNA]</scope>
    <source>
        <strain evidence="3">3700</strain>
    </source>
</reference>
<organism evidence="3 4">
    <name type="scientific">Metamycoplasma gateae</name>
    <dbReference type="NCBI Taxonomy" id="35769"/>
    <lineage>
        <taxon>Bacteria</taxon>
        <taxon>Bacillati</taxon>
        <taxon>Mycoplasmatota</taxon>
        <taxon>Mycoplasmoidales</taxon>
        <taxon>Metamycoplasmataceae</taxon>
        <taxon>Metamycoplasma</taxon>
    </lineage>
</organism>